<reference evidence="14" key="1">
    <citation type="journal article" date="2016" name="BMC Biol.">
        <title>Parallel evolution of highly conserved plastid genome architecture in red seaweeds and seed plants.</title>
        <authorList>
            <person name="Lee J."/>
            <person name="Cho C.H."/>
            <person name="Park S.I."/>
            <person name="Choi J.W."/>
            <person name="Song H.S."/>
            <person name="West J.A."/>
            <person name="Bhattacharya D."/>
            <person name="Yoon H.S."/>
        </authorList>
    </citation>
    <scope>NUCLEOTIDE SEQUENCE</scope>
</reference>
<dbReference type="GO" id="GO:0009306">
    <property type="term" value="P:protein secretion"/>
    <property type="evidence" value="ECO:0007669"/>
    <property type="project" value="InterPro"/>
</dbReference>
<keyword evidence="10 12" id="KW-0472">Membrane</keyword>
<evidence type="ECO:0000256" key="13">
    <source>
        <dbReference type="SAM" id="SignalP"/>
    </source>
</evidence>
<evidence type="ECO:0000256" key="2">
    <source>
        <dbReference type="ARBA" id="ARBA00008445"/>
    </source>
</evidence>
<accession>A0A1C9C7E1</accession>
<gene>
    <name evidence="14" type="primary">secG</name>
    <name evidence="14" type="ORF">Rhodyp_015</name>
</gene>
<proteinExistence type="inferred from homology"/>
<keyword evidence="7" id="KW-0653">Protein transport</keyword>
<feature type="signal peptide" evidence="13">
    <location>
        <begin position="1"/>
        <end position="23"/>
    </location>
</feature>
<geneLocation type="plastid" evidence="14"/>
<keyword evidence="8 12" id="KW-1133">Transmembrane helix</keyword>
<dbReference type="GO" id="GO:0016020">
    <property type="term" value="C:membrane"/>
    <property type="evidence" value="ECO:0007669"/>
    <property type="project" value="UniProtKB-SubCell"/>
</dbReference>
<keyword evidence="9" id="KW-0811">Translocation</keyword>
<keyword evidence="6 12" id="KW-0812">Transmembrane</keyword>
<evidence type="ECO:0000256" key="12">
    <source>
        <dbReference type="SAM" id="Phobius"/>
    </source>
</evidence>
<name>A0A1C9C7E1_RHOPU</name>
<dbReference type="GO" id="GO:0015450">
    <property type="term" value="F:protein-transporting ATPase activity"/>
    <property type="evidence" value="ECO:0007669"/>
    <property type="project" value="InterPro"/>
</dbReference>
<evidence type="ECO:0000256" key="1">
    <source>
        <dbReference type="ARBA" id="ARBA00004141"/>
    </source>
</evidence>
<dbReference type="AlphaFoldDB" id="A0A1C9C7E1"/>
<sequence>MKLIWYLISFLTVFLILLNNPKATDLGSFGGNQKVLSLTRGSQKKMQILTVITASIFFILTVFFALYSYD</sequence>
<feature type="transmembrane region" description="Helical" evidence="12">
    <location>
        <begin position="47"/>
        <end position="69"/>
    </location>
</feature>
<organism evidence="14">
    <name type="scientific">Rhodymenia pseudopalmata</name>
    <name type="common">Red alga</name>
    <dbReference type="NCBI Taxonomy" id="31502"/>
    <lineage>
        <taxon>Eukaryota</taxon>
        <taxon>Rhodophyta</taxon>
        <taxon>Florideophyceae</taxon>
        <taxon>Rhodymeniophycidae</taxon>
        <taxon>Rhodymeniales</taxon>
        <taxon>Rhodymeniaceae</taxon>
        <taxon>Rhodymenia</taxon>
    </lineage>
</organism>
<evidence type="ECO:0000256" key="7">
    <source>
        <dbReference type="ARBA" id="ARBA00022927"/>
    </source>
</evidence>
<evidence type="ECO:0000256" key="5">
    <source>
        <dbReference type="ARBA" id="ARBA00022448"/>
    </source>
</evidence>
<dbReference type="GeneID" id="29069418"/>
<feature type="chain" id="PRO_5008894041" description="Probable protein-export membrane protein SecG" evidence="13">
    <location>
        <begin position="24"/>
        <end position="70"/>
    </location>
</feature>
<evidence type="ECO:0000313" key="14">
    <source>
        <dbReference type="EMBL" id="AOM64293.1"/>
    </source>
</evidence>
<evidence type="ECO:0000256" key="6">
    <source>
        <dbReference type="ARBA" id="ARBA00022692"/>
    </source>
</evidence>
<keyword evidence="13" id="KW-0732">Signal</keyword>
<keyword evidence="14" id="KW-0934">Plastid</keyword>
<dbReference type="Pfam" id="PF03840">
    <property type="entry name" value="SecG"/>
    <property type="match status" value="1"/>
</dbReference>
<comment type="similarity">
    <text evidence="2">Belongs to the SecG family.</text>
</comment>
<evidence type="ECO:0000256" key="4">
    <source>
        <dbReference type="ARBA" id="ARBA00015435"/>
    </source>
</evidence>
<evidence type="ECO:0000256" key="10">
    <source>
        <dbReference type="ARBA" id="ARBA00023136"/>
    </source>
</evidence>
<evidence type="ECO:0000256" key="3">
    <source>
        <dbReference type="ARBA" id="ARBA00013657"/>
    </source>
</evidence>
<dbReference type="EMBL" id="KX284709">
    <property type="protein sequence ID" value="AOM64293.1"/>
    <property type="molecule type" value="Genomic_DNA"/>
</dbReference>
<evidence type="ECO:0000256" key="8">
    <source>
        <dbReference type="ARBA" id="ARBA00022989"/>
    </source>
</evidence>
<comment type="subcellular location">
    <subcellularLocation>
        <location evidence="1">Membrane</location>
        <topology evidence="1">Multi-pass membrane protein</topology>
    </subcellularLocation>
</comment>
<evidence type="ECO:0000256" key="9">
    <source>
        <dbReference type="ARBA" id="ARBA00023010"/>
    </source>
</evidence>
<dbReference type="NCBIfam" id="TIGR00810">
    <property type="entry name" value="secG"/>
    <property type="match status" value="1"/>
</dbReference>
<comment type="function">
    <text evidence="11">Involved in protein export. Participates in an early event of protein translocation across the chloroplast thylakoid membrane.</text>
</comment>
<evidence type="ECO:0000256" key="11">
    <source>
        <dbReference type="ARBA" id="ARBA00025638"/>
    </source>
</evidence>
<keyword evidence="5" id="KW-0813">Transport</keyword>
<dbReference type="RefSeq" id="YP_009293611.1">
    <property type="nucleotide sequence ID" value="NC_031144.1"/>
</dbReference>
<protein>
    <recommendedName>
        <fullName evidence="4">Probable protein-export membrane protein SecG</fullName>
    </recommendedName>
    <alternativeName>
        <fullName evidence="3">Probable protein-export membrane protein secG</fullName>
    </alternativeName>
</protein>
<dbReference type="InterPro" id="IPR004692">
    <property type="entry name" value="SecG"/>
</dbReference>